<evidence type="ECO:0000313" key="3">
    <source>
        <dbReference type="Proteomes" id="UP000190774"/>
    </source>
</evidence>
<keyword evidence="1" id="KW-1133">Transmembrane helix</keyword>
<dbReference type="GO" id="GO:0016020">
    <property type="term" value="C:membrane"/>
    <property type="evidence" value="ECO:0007669"/>
    <property type="project" value="InterPro"/>
</dbReference>
<feature type="transmembrane region" description="Helical" evidence="1">
    <location>
        <begin position="214"/>
        <end position="235"/>
    </location>
</feature>
<dbReference type="SUPFAM" id="SSF81343">
    <property type="entry name" value="Fumarate reductase respiratory complex transmembrane subunits"/>
    <property type="match status" value="1"/>
</dbReference>
<dbReference type="AlphaFoldDB" id="A0A1T4YS37"/>
<evidence type="ECO:0000256" key="1">
    <source>
        <dbReference type="SAM" id="Phobius"/>
    </source>
</evidence>
<feature type="transmembrane region" description="Helical" evidence="1">
    <location>
        <begin position="20"/>
        <end position="44"/>
    </location>
</feature>
<dbReference type="STRING" id="48467.SAMN02745166_03969"/>
<keyword evidence="1" id="KW-0812">Transmembrane</keyword>
<protein>
    <submittedName>
        <fullName evidence="2">Succinate dehydrogenase / fumarate reductase cytochrome b subunit</fullName>
    </submittedName>
</protein>
<keyword evidence="3" id="KW-1185">Reference proteome</keyword>
<dbReference type="InterPro" id="IPR011138">
    <property type="entry name" value="Cytochrome_b-558"/>
</dbReference>
<evidence type="ECO:0000313" key="2">
    <source>
        <dbReference type="EMBL" id="SKB04095.1"/>
    </source>
</evidence>
<name>A0A1T4YS37_9BACT</name>
<gene>
    <name evidence="2" type="ORF">SAMN02745166_03969</name>
</gene>
<dbReference type="OrthoDB" id="9802842at2"/>
<dbReference type="NCBIfam" id="TIGR02046">
    <property type="entry name" value="sdhC_b558_fam"/>
    <property type="match status" value="1"/>
</dbReference>
<dbReference type="RefSeq" id="WP_078815128.1">
    <property type="nucleotide sequence ID" value="NZ_FUYE01000016.1"/>
</dbReference>
<accession>A0A1T4YS37</accession>
<feature type="transmembrane region" description="Helical" evidence="1">
    <location>
        <begin position="111"/>
        <end position="130"/>
    </location>
</feature>
<proteinExistence type="predicted"/>
<dbReference type="InterPro" id="IPR034804">
    <property type="entry name" value="SQR/QFR_C/D"/>
</dbReference>
<sequence length="237" mass="26007">MSAVFDSVARFYSSSIGKKLLVALTGIVLVVFILGHMIGNLLVFAGPEAINEYGHMLQTSLHGAGVWIARLGLLAAVAIHIVATIQLTVANKAARKDAYGKQRFQVSSTSSRTMIWSGLTILAFIVYHLLHFTIRAGNEYNNPELYSYSLHGEEVHNVYKMVIDGFSWWPASVFYVIAMVLLCSHLSHGVSSIFQTLGLATHKTWPLIQKLGKIFALVILVGNCSIPIAILIFGYGR</sequence>
<dbReference type="Gene3D" id="1.20.1300.10">
    <property type="entry name" value="Fumarate reductase/succinate dehydrogenase, transmembrane subunit"/>
    <property type="match status" value="1"/>
</dbReference>
<feature type="transmembrane region" description="Helical" evidence="1">
    <location>
        <begin position="173"/>
        <end position="194"/>
    </location>
</feature>
<dbReference type="Proteomes" id="UP000190774">
    <property type="component" value="Unassembled WGS sequence"/>
</dbReference>
<dbReference type="CDD" id="cd03498">
    <property type="entry name" value="SQR_TypeB_2_TM"/>
    <property type="match status" value="1"/>
</dbReference>
<dbReference type="EMBL" id="FUYE01000016">
    <property type="protein sequence ID" value="SKB04095.1"/>
    <property type="molecule type" value="Genomic_DNA"/>
</dbReference>
<reference evidence="3" key="1">
    <citation type="submission" date="2017-02" db="EMBL/GenBank/DDBJ databases">
        <authorList>
            <person name="Varghese N."/>
            <person name="Submissions S."/>
        </authorList>
    </citation>
    <scope>NUCLEOTIDE SEQUENCE [LARGE SCALE GENOMIC DNA]</scope>
    <source>
        <strain evidence="3">ATCC 700200</strain>
    </source>
</reference>
<organism evidence="2 3">
    <name type="scientific">Prosthecobacter debontii</name>
    <dbReference type="NCBI Taxonomy" id="48467"/>
    <lineage>
        <taxon>Bacteria</taxon>
        <taxon>Pseudomonadati</taxon>
        <taxon>Verrucomicrobiota</taxon>
        <taxon>Verrucomicrobiia</taxon>
        <taxon>Verrucomicrobiales</taxon>
        <taxon>Verrucomicrobiaceae</taxon>
        <taxon>Prosthecobacter</taxon>
    </lineage>
</organism>
<feature type="transmembrane region" description="Helical" evidence="1">
    <location>
        <begin position="64"/>
        <end position="90"/>
    </location>
</feature>
<keyword evidence="1" id="KW-0472">Membrane</keyword>